<accession>A0AAD7N5G8</accession>
<sequence length="1009" mass="114041">MAATNEEMSTELSKALKTLFSVGDFSEPSEANIDKIFSFVAPCIGKDHSTMKQIWQRRSGDNIRLIADLKKATFDDGGHDYSFFISQFSNSINPLTSSQADAFISSYLDEIRPGFKDLLERAEPLKLWVPDKALPHSDFLARLRIPASSQGGPDMLVHDLGNFKRNEGLQKLVEKLFQTYISGKSCPSTILLNTSGSGKTRTVLEALCQVWGFYFTCHVDTEGRGSIDLQRTISERIADDPCFQPDLPTTDFSRVNDVNSKIAQNRFKELLLARLLILEFFCEMARETSRKDSLTDDHKKLWAFLQIRPSCIGQDYGDIFNTLTERIMGITSAYRNKLIDQKIRALAAMNTNQRPLFCVVDEAQVAATLLPCAFVTSDPAGDTRRPSLRELARAFVFEDLPISLNLTGTAIDRNIVLGVMTSGIFKGPPATTITHFGAFDVAKEQIAYMIQFLPKELTETIPVRKLFERVSYWLKGRYRFTAAYMKDLLSTGFQKPHRMLNEFIRLSTIVPIPGSVALRWSTGFRPTDCQEFWEPGDVVPSELMRFTFDKLKKDRSLEEVIRIHTAKFWMRSEIDGMIADQRHFDLIHHGFARYAGNDVGDQSQAKVTLDEPLVLLALGEWLQVCDLPLAEQLRMEAARAVTEGNGANGLEEYIALYLSAVFNDQTPLTDIFRFHKYIDPPDWAKKPAALVSLYTEDDIEKDGDRVVIAEGRVQHHMRPSVTIGKDASTIEATKEWLRHTDRAPICFPDKFVGPDLLFILRLQDEKKSLIWVALQSKFSGANVLEAKTIQAAVSTVTPQAFHGFRHKAVVLVGPKKTKDEVKKDAAEQQRKDQHKKDVLHLLDLLPRRLRTPQNPKRKPIDAREKIIRRLTAEDEEKAQKAKEEEKWADWVDAWGTKNPGKPIPKPRRTARKLKKSDVAPLGEDAVELTADEKEILQGAGEYSVLRVVVGWPAETSLHDRAVELPGIYFDEENHPVVELNIEHWANTMARLHASAGNYIADVWKGRGQT</sequence>
<comment type="caution">
    <text evidence="2">The sequence shown here is derived from an EMBL/GenBank/DDBJ whole genome shotgun (WGS) entry which is preliminary data.</text>
</comment>
<dbReference type="EMBL" id="JARJLG010000097">
    <property type="protein sequence ID" value="KAJ7746777.1"/>
    <property type="molecule type" value="Genomic_DNA"/>
</dbReference>
<organism evidence="2 3">
    <name type="scientific">Mycena maculata</name>
    <dbReference type="NCBI Taxonomy" id="230809"/>
    <lineage>
        <taxon>Eukaryota</taxon>
        <taxon>Fungi</taxon>
        <taxon>Dikarya</taxon>
        <taxon>Basidiomycota</taxon>
        <taxon>Agaricomycotina</taxon>
        <taxon>Agaricomycetes</taxon>
        <taxon>Agaricomycetidae</taxon>
        <taxon>Agaricales</taxon>
        <taxon>Marasmiineae</taxon>
        <taxon>Mycenaceae</taxon>
        <taxon>Mycena</taxon>
    </lineage>
</organism>
<protein>
    <submittedName>
        <fullName evidence="2">Uncharacterized protein</fullName>
    </submittedName>
</protein>
<name>A0AAD7N5G8_9AGAR</name>
<keyword evidence="3" id="KW-1185">Reference proteome</keyword>
<evidence type="ECO:0000313" key="2">
    <source>
        <dbReference type="EMBL" id="KAJ7746777.1"/>
    </source>
</evidence>
<evidence type="ECO:0000313" key="3">
    <source>
        <dbReference type="Proteomes" id="UP001215280"/>
    </source>
</evidence>
<evidence type="ECO:0000256" key="1">
    <source>
        <dbReference type="SAM" id="MobiDB-lite"/>
    </source>
</evidence>
<proteinExistence type="predicted"/>
<feature type="compositionally biased region" description="Basic residues" evidence="1">
    <location>
        <begin position="904"/>
        <end position="914"/>
    </location>
</feature>
<gene>
    <name evidence="2" type="ORF">DFH07DRAFT_1038067</name>
</gene>
<feature type="region of interest" description="Disordered" evidence="1">
    <location>
        <begin position="893"/>
        <end position="915"/>
    </location>
</feature>
<dbReference type="Proteomes" id="UP001215280">
    <property type="component" value="Unassembled WGS sequence"/>
</dbReference>
<reference evidence="2" key="1">
    <citation type="submission" date="2023-03" db="EMBL/GenBank/DDBJ databases">
        <title>Massive genome expansion in bonnet fungi (Mycena s.s.) driven by repeated elements and novel gene families across ecological guilds.</title>
        <authorList>
            <consortium name="Lawrence Berkeley National Laboratory"/>
            <person name="Harder C.B."/>
            <person name="Miyauchi S."/>
            <person name="Viragh M."/>
            <person name="Kuo A."/>
            <person name="Thoen E."/>
            <person name="Andreopoulos B."/>
            <person name="Lu D."/>
            <person name="Skrede I."/>
            <person name="Drula E."/>
            <person name="Henrissat B."/>
            <person name="Morin E."/>
            <person name="Kohler A."/>
            <person name="Barry K."/>
            <person name="LaButti K."/>
            <person name="Morin E."/>
            <person name="Salamov A."/>
            <person name="Lipzen A."/>
            <person name="Mereny Z."/>
            <person name="Hegedus B."/>
            <person name="Baldrian P."/>
            <person name="Stursova M."/>
            <person name="Weitz H."/>
            <person name="Taylor A."/>
            <person name="Grigoriev I.V."/>
            <person name="Nagy L.G."/>
            <person name="Martin F."/>
            <person name="Kauserud H."/>
        </authorList>
    </citation>
    <scope>NUCLEOTIDE SEQUENCE</scope>
    <source>
        <strain evidence="2">CBHHK188m</strain>
    </source>
</reference>
<dbReference type="AlphaFoldDB" id="A0AAD7N5G8"/>